<evidence type="ECO:0000256" key="5">
    <source>
        <dbReference type="ARBA" id="ARBA00023242"/>
    </source>
</evidence>
<name>A0A835FJK3_9POAL</name>
<keyword evidence="8" id="KW-1185">Reference proteome</keyword>
<evidence type="ECO:0000259" key="6">
    <source>
        <dbReference type="PROSITE" id="PS51806"/>
    </source>
</evidence>
<evidence type="ECO:0000256" key="2">
    <source>
        <dbReference type="ARBA" id="ARBA00023015"/>
    </source>
</evidence>
<evidence type="ECO:0000313" key="7">
    <source>
        <dbReference type="EMBL" id="KAF8758119.1"/>
    </source>
</evidence>
<reference evidence="7" key="1">
    <citation type="submission" date="2020-07" db="EMBL/GenBank/DDBJ databases">
        <title>Genome sequence and genetic diversity analysis of an under-domesticated orphan crop, white fonio (Digitaria exilis).</title>
        <authorList>
            <person name="Bennetzen J.L."/>
            <person name="Chen S."/>
            <person name="Ma X."/>
            <person name="Wang X."/>
            <person name="Yssel A.E.J."/>
            <person name="Chaluvadi S.R."/>
            <person name="Johnson M."/>
            <person name="Gangashetty P."/>
            <person name="Hamidou F."/>
            <person name="Sanogo M.D."/>
            <person name="Zwaenepoel A."/>
            <person name="Wallace J."/>
            <person name="Van De Peer Y."/>
            <person name="Van Deynze A."/>
        </authorList>
    </citation>
    <scope>NUCLEOTIDE SEQUENCE</scope>
    <source>
        <tissue evidence="7">Leaves</tissue>
    </source>
</reference>
<comment type="subcellular location">
    <subcellularLocation>
        <location evidence="1">Nucleus</location>
    </subcellularLocation>
</comment>
<evidence type="ECO:0000256" key="1">
    <source>
        <dbReference type="ARBA" id="ARBA00004123"/>
    </source>
</evidence>
<dbReference type="EMBL" id="JACEFO010000742">
    <property type="protein sequence ID" value="KAF8758119.1"/>
    <property type="molecule type" value="Genomic_DNA"/>
</dbReference>
<evidence type="ECO:0000256" key="4">
    <source>
        <dbReference type="ARBA" id="ARBA00023163"/>
    </source>
</evidence>
<keyword evidence="4" id="KW-0804">Transcription</keyword>
<dbReference type="OrthoDB" id="2015618at2759"/>
<feature type="domain" description="DOG1" evidence="6">
    <location>
        <begin position="10"/>
        <end position="231"/>
    </location>
</feature>
<dbReference type="GO" id="GO:0043565">
    <property type="term" value="F:sequence-specific DNA binding"/>
    <property type="evidence" value="ECO:0007669"/>
    <property type="project" value="InterPro"/>
</dbReference>
<dbReference type="Proteomes" id="UP000636709">
    <property type="component" value="Unassembled WGS sequence"/>
</dbReference>
<dbReference type="GO" id="GO:0006351">
    <property type="term" value="P:DNA-templated transcription"/>
    <property type="evidence" value="ECO:0007669"/>
    <property type="project" value="InterPro"/>
</dbReference>
<organism evidence="7 8">
    <name type="scientific">Digitaria exilis</name>
    <dbReference type="NCBI Taxonomy" id="1010633"/>
    <lineage>
        <taxon>Eukaryota</taxon>
        <taxon>Viridiplantae</taxon>
        <taxon>Streptophyta</taxon>
        <taxon>Embryophyta</taxon>
        <taxon>Tracheophyta</taxon>
        <taxon>Spermatophyta</taxon>
        <taxon>Magnoliopsida</taxon>
        <taxon>Liliopsida</taxon>
        <taxon>Poales</taxon>
        <taxon>Poaceae</taxon>
        <taxon>PACMAD clade</taxon>
        <taxon>Panicoideae</taxon>
        <taxon>Panicodae</taxon>
        <taxon>Paniceae</taxon>
        <taxon>Anthephorinae</taxon>
        <taxon>Digitaria</taxon>
    </lineage>
</organism>
<protein>
    <recommendedName>
        <fullName evidence="6">DOG1 domain-containing protein</fullName>
    </recommendedName>
</protein>
<dbReference type="PANTHER" id="PTHR45693:SF13">
    <property type="entry name" value="TRANSCRIPTION FACTOR TGA10"/>
    <property type="match status" value="1"/>
</dbReference>
<dbReference type="PROSITE" id="PS51806">
    <property type="entry name" value="DOG1"/>
    <property type="match status" value="1"/>
</dbReference>
<keyword evidence="5" id="KW-0539">Nucleus</keyword>
<sequence length="244" mass="27160">MDSTTQILSEAAISTWSTGGWQESTSLMYELRAALCRQAPGRGELQMTWRAAWPHHEDGRITGGAPSRARLPLISGALEEPPPSGCFLWLRRFRPSRGPSRESVPKMLLSHVEPLTEQQIVGVYGLQQSALETEEALSQGLDALYQSLSDTVVSDALSCPSNVANYMPDGRRHEQALHPRRVRQTSGEPSAPGRCNRLHQILTTRQMARSLLSVSDYFHRLRTLELALVTRPRAAQEQQQQGHS</sequence>
<dbReference type="GO" id="GO:0005634">
    <property type="term" value="C:nucleus"/>
    <property type="evidence" value="ECO:0007669"/>
    <property type="project" value="UniProtKB-SubCell"/>
</dbReference>
<comment type="caution">
    <text evidence="7">The sequence shown here is derived from an EMBL/GenBank/DDBJ whole genome shotgun (WGS) entry which is preliminary data.</text>
</comment>
<evidence type="ECO:0000256" key="3">
    <source>
        <dbReference type="ARBA" id="ARBA00023125"/>
    </source>
</evidence>
<dbReference type="PANTHER" id="PTHR45693">
    <property type="entry name" value="TRANSCRIPTION FACTOR TGA9"/>
    <property type="match status" value="1"/>
</dbReference>
<proteinExistence type="predicted"/>
<keyword evidence="2" id="KW-0805">Transcription regulation</keyword>
<evidence type="ECO:0000313" key="8">
    <source>
        <dbReference type="Proteomes" id="UP000636709"/>
    </source>
</evidence>
<gene>
    <name evidence="7" type="ORF">HU200_010711</name>
</gene>
<accession>A0A835FJK3</accession>
<dbReference type="AlphaFoldDB" id="A0A835FJK3"/>
<dbReference type="InterPro" id="IPR025422">
    <property type="entry name" value="TGA_domain"/>
</dbReference>
<keyword evidence="3" id="KW-0238">DNA-binding</keyword>